<dbReference type="AlphaFoldDB" id="A0A915D9Z5"/>
<accession>A0A915D9Z5</accession>
<dbReference type="GO" id="GO:0032006">
    <property type="term" value="P:regulation of TOR signaling"/>
    <property type="evidence" value="ECO:0007669"/>
    <property type="project" value="UniProtKB-ARBA"/>
</dbReference>
<dbReference type="GO" id="GO:0006680">
    <property type="term" value="P:glucosylceramide catabolic process"/>
    <property type="evidence" value="ECO:0007669"/>
    <property type="project" value="TreeGrafter"/>
</dbReference>
<evidence type="ECO:0000259" key="14">
    <source>
        <dbReference type="Pfam" id="PF02055"/>
    </source>
</evidence>
<evidence type="ECO:0000256" key="9">
    <source>
        <dbReference type="ARBA" id="ARBA00023098"/>
    </source>
</evidence>
<dbReference type="GO" id="GO:0016241">
    <property type="term" value="P:regulation of macroautophagy"/>
    <property type="evidence" value="ECO:0007669"/>
    <property type="project" value="UniProtKB-ARBA"/>
</dbReference>
<evidence type="ECO:0000256" key="3">
    <source>
        <dbReference type="ARBA" id="ARBA00004991"/>
    </source>
</evidence>
<reference evidence="16" key="1">
    <citation type="submission" date="2022-11" db="UniProtKB">
        <authorList>
            <consortium name="WormBaseParasite"/>
        </authorList>
    </citation>
    <scope>IDENTIFICATION</scope>
</reference>
<dbReference type="PANTHER" id="PTHR11069">
    <property type="entry name" value="GLUCOSYLCERAMIDASE"/>
    <property type="match status" value="1"/>
</dbReference>
<dbReference type="InterPro" id="IPR017853">
    <property type="entry name" value="GH"/>
</dbReference>
<dbReference type="GO" id="GO:0051246">
    <property type="term" value="P:regulation of protein metabolic process"/>
    <property type="evidence" value="ECO:0007669"/>
    <property type="project" value="UniProtKB-ARBA"/>
</dbReference>
<evidence type="ECO:0000256" key="4">
    <source>
        <dbReference type="ARBA" id="ARBA00005382"/>
    </source>
</evidence>
<comment type="similarity">
    <text evidence="4 12">Belongs to the glycosyl hydrolase 30 family.</text>
</comment>
<feature type="transmembrane region" description="Helical" evidence="13">
    <location>
        <begin position="61"/>
        <end position="85"/>
    </location>
</feature>
<proteinExistence type="inferred from homology"/>
<comment type="catalytic activity">
    <reaction evidence="1">
        <text>a beta-D-glucosyl-(1&lt;-&gt;1')-N-acylsphing-4-enine + H2O = an N-acylsphing-4-enine + D-glucose</text>
        <dbReference type="Rhea" id="RHEA:13269"/>
        <dbReference type="ChEBI" id="CHEBI:4167"/>
        <dbReference type="ChEBI" id="CHEBI:15377"/>
        <dbReference type="ChEBI" id="CHEBI:22801"/>
        <dbReference type="ChEBI" id="CHEBI:52639"/>
        <dbReference type="EC" id="3.2.1.45"/>
    </reaction>
    <physiologicalReaction direction="left-to-right" evidence="1">
        <dbReference type="Rhea" id="RHEA:13270"/>
    </physiologicalReaction>
</comment>
<keyword evidence="12" id="KW-0326">Glycosidase</keyword>
<keyword evidence="13" id="KW-0472">Membrane</keyword>
<evidence type="ECO:0000256" key="1">
    <source>
        <dbReference type="ARBA" id="ARBA00001013"/>
    </source>
</evidence>
<feature type="transmembrane region" description="Helical" evidence="13">
    <location>
        <begin position="18"/>
        <end position="41"/>
    </location>
</feature>
<dbReference type="GO" id="GO:0006066">
    <property type="term" value="P:alcohol metabolic process"/>
    <property type="evidence" value="ECO:0007669"/>
    <property type="project" value="UniProtKB-ARBA"/>
</dbReference>
<dbReference type="InterPro" id="IPR033453">
    <property type="entry name" value="Glyco_hydro_30_TIM-barrel"/>
</dbReference>
<organism evidence="15 16">
    <name type="scientific">Ditylenchus dipsaci</name>
    <dbReference type="NCBI Taxonomy" id="166011"/>
    <lineage>
        <taxon>Eukaryota</taxon>
        <taxon>Metazoa</taxon>
        <taxon>Ecdysozoa</taxon>
        <taxon>Nematoda</taxon>
        <taxon>Chromadorea</taxon>
        <taxon>Rhabditida</taxon>
        <taxon>Tylenchina</taxon>
        <taxon>Tylenchomorpha</taxon>
        <taxon>Sphaerularioidea</taxon>
        <taxon>Anguinidae</taxon>
        <taxon>Anguininae</taxon>
        <taxon>Ditylenchus</taxon>
    </lineage>
</organism>
<dbReference type="GO" id="GO:0010605">
    <property type="term" value="P:negative regulation of macromolecule metabolic process"/>
    <property type="evidence" value="ECO:0007669"/>
    <property type="project" value="UniProtKB-ARBA"/>
</dbReference>
<comment type="catalytic activity">
    <reaction evidence="10">
        <text>a beta-D-glucosylceramide + H2O = an N-acyl-sphingoid base + D-glucose</text>
        <dbReference type="Rhea" id="RHEA:81447"/>
        <dbReference type="ChEBI" id="CHEBI:4167"/>
        <dbReference type="ChEBI" id="CHEBI:15377"/>
        <dbReference type="ChEBI" id="CHEBI:83264"/>
        <dbReference type="ChEBI" id="CHEBI:83273"/>
    </reaction>
    <physiologicalReaction direction="left-to-right" evidence="10">
        <dbReference type="Rhea" id="RHEA:81448"/>
    </physiologicalReaction>
</comment>
<dbReference type="GO" id="GO:0005774">
    <property type="term" value="C:vacuolar membrane"/>
    <property type="evidence" value="ECO:0007669"/>
    <property type="project" value="UniProtKB-ARBA"/>
</dbReference>
<keyword evidence="9 12" id="KW-0443">Lipid metabolism</keyword>
<dbReference type="SUPFAM" id="SSF81321">
    <property type="entry name" value="Family A G protein-coupled receptor-like"/>
    <property type="match status" value="1"/>
</dbReference>
<dbReference type="GO" id="GO:0005764">
    <property type="term" value="C:lysosome"/>
    <property type="evidence" value="ECO:0007669"/>
    <property type="project" value="UniProtKB-ARBA"/>
</dbReference>
<dbReference type="Pfam" id="PF02055">
    <property type="entry name" value="Glyco_hydro_30"/>
    <property type="match status" value="1"/>
</dbReference>
<keyword evidence="15" id="KW-1185">Reference proteome</keyword>
<keyword evidence="8 12" id="KW-0746">Sphingolipid metabolism</keyword>
<evidence type="ECO:0000313" key="16">
    <source>
        <dbReference type="WBParaSite" id="jg16975"/>
    </source>
</evidence>
<dbReference type="FunFam" id="3.20.20.80:FF:000030">
    <property type="entry name" value="Lysosomal acid glucosylceramidase"/>
    <property type="match status" value="1"/>
</dbReference>
<evidence type="ECO:0000313" key="15">
    <source>
        <dbReference type="Proteomes" id="UP000887574"/>
    </source>
</evidence>
<feature type="transmembrane region" description="Helical" evidence="13">
    <location>
        <begin position="222"/>
        <end position="241"/>
    </location>
</feature>
<name>A0A915D9Z5_9BILA</name>
<evidence type="ECO:0000256" key="6">
    <source>
        <dbReference type="ARBA" id="ARBA00022729"/>
    </source>
</evidence>
<evidence type="ECO:0000256" key="10">
    <source>
        <dbReference type="ARBA" id="ARBA00050474"/>
    </source>
</evidence>
<comment type="pathway">
    <text evidence="2">Lipid metabolism; sphingolipid metabolism.</text>
</comment>
<feature type="transmembrane region" description="Helical" evidence="13">
    <location>
        <begin position="106"/>
        <end position="124"/>
    </location>
</feature>
<protein>
    <recommendedName>
        <fullName evidence="5 12">Glucosylceramidase</fullName>
        <ecNumber evidence="5 12">3.2.1.45</ecNumber>
    </recommendedName>
</protein>
<dbReference type="GO" id="GO:0004348">
    <property type="term" value="F:glucosylceramidase activity"/>
    <property type="evidence" value="ECO:0007669"/>
    <property type="project" value="UniProtKB-EC"/>
</dbReference>
<evidence type="ECO:0000256" key="8">
    <source>
        <dbReference type="ARBA" id="ARBA00022919"/>
    </source>
</evidence>
<dbReference type="Gene3D" id="3.20.20.80">
    <property type="entry name" value="Glycosidases"/>
    <property type="match status" value="1"/>
</dbReference>
<evidence type="ECO:0000256" key="13">
    <source>
        <dbReference type="SAM" id="Phobius"/>
    </source>
</evidence>
<dbReference type="WBParaSite" id="jg16975">
    <property type="protein sequence ID" value="jg16975"/>
    <property type="gene ID" value="jg16975"/>
</dbReference>
<keyword evidence="7 12" id="KW-0378">Hydrolase</keyword>
<evidence type="ECO:0000256" key="5">
    <source>
        <dbReference type="ARBA" id="ARBA00012658"/>
    </source>
</evidence>
<dbReference type="InterPro" id="IPR019425">
    <property type="entry name" value="7TM_GPCR_serpentine_rcpt_Srt"/>
</dbReference>
<dbReference type="Pfam" id="PF10321">
    <property type="entry name" value="7TM_GPCR_Srt"/>
    <property type="match status" value="1"/>
</dbReference>
<feature type="transmembrane region" description="Helical" evidence="13">
    <location>
        <begin position="157"/>
        <end position="178"/>
    </location>
</feature>
<dbReference type="GO" id="GO:0006914">
    <property type="term" value="P:autophagy"/>
    <property type="evidence" value="ECO:0007669"/>
    <property type="project" value="UniProtKB-ARBA"/>
</dbReference>
<keyword evidence="6" id="KW-0732">Signal</keyword>
<dbReference type="GO" id="GO:0007040">
    <property type="term" value="P:lysosome organization"/>
    <property type="evidence" value="ECO:0007669"/>
    <property type="project" value="UniProtKB-ARBA"/>
</dbReference>
<dbReference type="SUPFAM" id="SSF51445">
    <property type="entry name" value="(Trans)glycosidases"/>
    <property type="match status" value="1"/>
</dbReference>
<sequence>MYDVYCTGNKTIPGEKNYFIGFIYLVDVIIGVLDNLVGSVFTFMGGIFSFIGANYCDNNRILIIVGHLGHGFWACYCMTCVILAINRCIEMNSRRTAETLFNGNRVWIWMIAPLVYGIIFSSSLDLPPIYNSVWSVYMFQIDWQPGAPLLVTDWTCFLNSCWVMCALIILYSILLFSLKCRTEKYVSDEFGESKRISNMQKKVMIHYAAAGFIKIPPELAKFATIAIQMCSGFTSIVYLAINKTIRKGVVRLIYNIAKLPSEESNLDYLNLKSTFSESNNKGQQCLKRWVPQSSSFVCVCNADYCDKIQPVDVAEVQNGNVVYYTTDKEQHRLYKQTTRFNDENDQNIGKNIDRIELVVDAAKTYQSIFGFGAAFTDSAGISLNALSEKTRNYLLRSYFDKQTGINYNVGRVPMASCDFSTHEYSYLDKQDDFSLESFALAPEDLELKITHLLKAMNYSQNQLQLFASPWSAPGWMKTNGRMKDGYPLKGEINGKYYETYAKYFKRFFEEYFAHGVKFWGLSIQNEPFKGEWPWQCMDFDFATQREFAHKLLVPALKSSKITADLKVMGCEDTREALINAANELYGDPEKANYIDGLAVQWYNHSDFDVLSEAHDIRPDKFIFATEACTGYLAHERGPILGDWHRGAMYAHDIMNNLKNWVVGWTDWNLCLDTQGGPNWVGNYVDSPIIVNASGDEFYKQPMFYAMAHFSKFIPRDSVHISSTLSFVSDPDVGNVIDHIAFETPEGEHVLVLTNLNDTLSKTVEVVIKDTNLHGKVAKIIMYPNSVITAIWSSIK</sequence>
<dbReference type="PRINTS" id="PR00843">
    <property type="entry name" value="GLHYDRLASE30"/>
</dbReference>
<feature type="domain" description="Glycosyl hydrolase family 30 TIM-barrel" evidence="14">
    <location>
        <begin position="369"/>
        <end position="713"/>
    </location>
</feature>
<evidence type="ECO:0000256" key="2">
    <source>
        <dbReference type="ARBA" id="ARBA00004760"/>
    </source>
</evidence>
<keyword evidence="13" id="KW-1133">Transmembrane helix</keyword>
<dbReference type="GO" id="GO:0005102">
    <property type="term" value="F:signaling receptor binding"/>
    <property type="evidence" value="ECO:0007669"/>
    <property type="project" value="UniProtKB-ARBA"/>
</dbReference>
<dbReference type="GO" id="GO:0016758">
    <property type="term" value="F:hexosyltransferase activity"/>
    <property type="evidence" value="ECO:0007669"/>
    <property type="project" value="UniProtKB-ARBA"/>
</dbReference>
<evidence type="ECO:0000256" key="11">
    <source>
        <dbReference type="ARBA" id="ARBA00051345"/>
    </source>
</evidence>
<comment type="catalytic activity">
    <reaction evidence="11">
        <text>an N-acyl-1-beta-D-glucosyl-15-methylhexadecasphing-4-enine + H2O = an N-acyl-15-methylhexadecasphing-4-enine + D-glucose</text>
        <dbReference type="Rhea" id="RHEA:34755"/>
        <dbReference type="ChEBI" id="CHEBI:4167"/>
        <dbReference type="ChEBI" id="CHEBI:15377"/>
        <dbReference type="ChEBI" id="CHEBI:70815"/>
        <dbReference type="ChEBI" id="CHEBI:70846"/>
    </reaction>
    <physiologicalReaction direction="left-to-right" evidence="11">
        <dbReference type="Rhea" id="RHEA:34756"/>
    </physiologicalReaction>
</comment>
<dbReference type="Proteomes" id="UP000887574">
    <property type="component" value="Unplaced"/>
</dbReference>
<dbReference type="GO" id="GO:0030163">
    <property type="term" value="P:protein catabolic process"/>
    <property type="evidence" value="ECO:0007669"/>
    <property type="project" value="UniProtKB-ARBA"/>
</dbReference>
<evidence type="ECO:0000256" key="12">
    <source>
        <dbReference type="RuleBase" id="RU361188"/>
    </source>
</evidence>
<keyword evidence="13" id="KW-0812">Transmembrane</keyword>
<evidence type="ECO:0000256" key="7">
    <source>
        <dbReference type="ARBA" id="ARBA00022801"/>
    </source>
</evidence>
<comment type="pathway">
    <text evidence="3">Sphingolipid metabolism.</text>
</comment>
<dbReference type="InterPro" id="IPR001139">
    <property type="entry name" value="Glyco_hydro_30"/>
</dbReference>
<dbReference type="GO" id="GO:0008202">
    <property type="term" value="P:steroid metabolic process"/>
    <property type="evidence" value="ECO:0007669"/>
    <property type="project" value="UniProtKB-ARBA"/>
</dbReference>
<dbReference type="GO" id="GO:0042391">
    <property type="term" value="P:regulation of membrane potential"/>
    <property type="evidence" value="ECO:0007669"/>
    <property type="project" value="UniProtKB-ARBA"/>
</dbReference>
<dbReference type="EC" id="3.2.1.45" evidence="5 12"/>
<dbReference type="PANTHER" id="PTHR11069:SF23">
    <property type="entry name" value="LYSOSOMAL ACID GLUCOSYLCERAMIDASE"/>
    <property type="match status" value="1"/>
</dbReference>